<gene>
    <name evidence="3" type="ORF">GPNADHDJ_00054</name>
</gene>
<name>A0AAX1I7W0_STEMA</name>
<dbReference type="PANTHER" id="PTHR43244:SF1">
    <property type="entry name" value="5,10-METHYLENETETRAHYDROMETHANOPTERIN REDUCTASE"/>
    <property type="match status" value="1"/>
</dbReference>
<dbReference type="SUPFAM" id="SSF51679">
    <property type="entry name" value="Bacterial luciferase-like"/>
    <property type="match status" value="1"/>
</dbReference>
<sequence length="337" mass="37037">MSSPRTESVMTIGYHASHEQFPPATLLGLALRAEQAGFEALMCSDHFHPWTTAQGQSGHSWVWAGALAVQSALTLGMVTCPMLRQHPALVAQAAATLEQLAPGRIWLALGTGEALNERITGQPWPAKRERQKALRDAAEVMRRLWGGERVDHDGGFQVRQARLYSRPALPLPLLGAAVAEETARWMGGWADGLITISQPLAQLRRVVAAFEQGGGRGKPMYLQAKLSYARAEQAALEGAMEQWSANVLPPELAEGLDQPEQFEAQARSVSAEVLRQHVHVSADLGQHRAWLQELHSLGFDRIYLHNVNREQDRFIDDFAEHVLPALRTQTPSAASHA</sequence>
<dbReference type="NCBIfam" id="TIGR03557">
    <property type="entry name" value="F420_G6P_family"/>
    <property type="match status" value="1"/>
</dbReference>
<evidence type="ECO:0000256" key="1">
    <source>
        <dbReference type="ARBA" id="ARBA00023002"/>
    </source>
</evidence>
<dbReference type="Gene3D" id="3.20.20.30">
    <property type="entry name" value="Luciferase-like domain"/>
    <property type="match status" value="1"/>
</dbReference>
<dbReference type="InterPro" id="IPR050564">
    <property type="entry name" value="F420-G6PD/mer"/>
</dbReference>
<dbReference type="AlphaFoldDB" id="A0AAX1I7W0"/>
<dbReference type="InterPro" id="IPR023907">
    <property type="entry name" value="Non-F420_Flavin_OxRdtase"/>
</dbReference>
<dbReference type="CDD" id="cd01097">
    <property type="entry name" value="Tetrahydromethanopterin_reductase"/>
    <property type="match status" value="1"/>
</dbReference>
<dbReference type="NCBIfam" id="TIGR03885">
    <property type="entry name" value="flavin_revert"/>
    <property type="match status" value="1"/>
</dbReference>
<feature type="domain" description="Luciferase-like" evidence="2">
    <location>
        <begin position="15"/>
        <end position="301"/>
    </location>
</feature>
<evidence type="ECO:0000313" key="4">
    <source>
        <dbReference type="Proteomes" id="UP000515598"/>
    </source>
</evidence>
<organism evidence="3 4">
    <name type="scientific">Stenotrophomonas maltophilia</name>
    <name type="common">Pseudomonas maltophilia</name>
    <name type="synonym">Xanthomonas maltophilia</name>
    <dbReference type="NCBI Taxonomy" id="40324"/>
    <lineage>
        <taxon>Bacteria</taxon>
        <taxon>Pseudomonadati</taxon>
        <taxon>Pseudomonadota</taxon>
        <taxon>Gammaproteobacteria</taxon>
        <taxon>Lysobacterales</taxon>
        <taxon>Lysobacteraceae</taxon>
        <taxon>Stenotrophomonas</taxon>
        <taxon>Stenotrophomonas maltophilia group</taxon>
    </lineage>
</organism>
<evidence type="ECO:0000313" key="3">
    <source>
        <dbReference type="EMBL" id="QNG75888.1"/>
    </source>
</evidence>
<dbReference type="EMBL" id="CP060025">
    <property type="protein sequence ID" value="QNG75888.1"/>
    <property type="molecule type" value="Genomic_DNA"/>
</dbReference>
<reference evidence="3 4" key="1">
    <citation type="submission" date="2020-08" db="EMBL/GenBank/DDBJ databases">
        <title>Phenotypic and transcriptomic analysis of seven clinical Stenotrophomonas maltophilia isolates identify a small set of shared and commonly regulated genes involved in biofilm lifestyle.</title>
        <authorList>
            <person name="Alio I."/>
            <person name="Gudzuhn M."/>
            <person name="Streit W."/>
        </authorList>
    </citation>
    <scope>NUCLEOTIDE SEQUENCE [LARGE SCALE GENOMIC DNA]</scope>
    <source>
        <strain evidence="3 4">UHH_SKK55</strain>
    </source>
</reference>
<evidence type="ECO:0000259" key="2">
    <source>
        <dbReference type="Pfam" id="PF00296"/>
    </source>
</evidence>
<dbReference type="InterPro" id="IPR011251">
    <property type="entry name" value="Luciferase-like_dom"/>
</dbReference>
<keyword evidence="1" id="KW-0560">Oxidoreductase</keyword>
<dbReference type="InterPro" id="IPR019945">
    <property type="entry name" value="F420_G6P_DH-rel"/>
</dbReference>
<dbReference type="Proteomes" id="UP000515598">
    <property type="component" value="Chromosome"/>
</dbReference>
<dbReference type="InterPro" id="IPR036661">
    <property type="entry name" value="Luciferase-like_sf"/>
</dbReference>
<dbReference type="Pfam" id="PF00296">
    <property type="entry name" value="Bac_luciferase"/>
    <property type="match status" value="1"/>
</dbReference>
<accession>A0AAX1I7W0</accession>
<dbReference type="PANTHER" id="PTHR43244">
    <property type="match status" value="1"/>
</dbReference>
<protein>
    <submittedName>
        <fullName evidence="3">LLM class F420-dependent oxidoreductase</fullName>
    </submittedName>
</protein>
<proteinExistence type="predicted"/>
<dbReference type="GO" id="GO:0016705">
    <property type="term" value="F:oxidoreductase activity, acting on paired donors, with incorporation or reduction of molecular oxygen"/>
    <property type="evidence" value="ECO:0007669"/>
    <property type="project" value="InterPro"/>
</dbReference>